<evidence type="ECO:0000313" key="5">
    <source>
        <dbReference type="EMBL" id="PNP42538.1"/>
    </source>
</evidence>
<reference evidence="5 6" key="1">
    <citation type="submission" date="2017-02" db="EMBL/GenBank/DDBJ databases">
        <title>Genomes of Trichoderma spp. with biocontrol activity.</title>
        <authorList>
            <person name="Gardiner D."/>
            <person name="Kazan K."/>
            <person name="Vos C."/>
            <person name="Harvey P."/>
        </authorList>
    </citation>
    <scope>NUCLEOTIDE SEQUENCE [LARGE SCALE GENOMIC DNA]</scope>
    <source>
        <strain evidence="5 6">A5MH</strain>
    </source>
</reference>
<dbReference type="PANTHER" id="PTHR43782">
    <property type="entry name" value="ARGINASE"/>
    <property type="match status" value="1"/>
</dbReference>
<dbReference type="GO" id="GO:0030145">
    <property type="term" value="F:manganese ion binding"/>
    <property type="evidence" value="ECO:0007669"/>
    <property type="project" value="TreeGrafter"/>
</dbReference>
<dbReference type="Proteomes" id="UP000236546">
    <property type="component" value="Unassembled WGS sequence"/>
</dbReference>
<evidence type="ECO:0000256" key="3">
    <source>
        <dbReference type="ARBA" id="ARBA00023211"/>
    </source>
</evidence>
<comment type="similarity">
    <text evidence="4">Belongs to the arginase family.</text>
</comment>
<dbReference type="OrthoDB" id="9992747at2759"/>
<keyword evidence="3" id="KW-0464">Manganese</keyword>
<dbReference type="GO" id="GO:0004053">
    <property type="term" value="F:arginase activity"/>
    <property type="evidence" value="ECO:0007669"/>
    <property type="project" value="TreeGrafter"/>
</dbReference>
<dbReference type="CDD" id="cd09999">
    <property type="entry name" value="Arginase-like_1"/>
    <property type="match status" value="1"/>
</dbReference>
<organism evidence="5 6">
    <name type="scientific">Trichoderma gamsii</name>
    <dbReference type="NCBI Taxonomy" id="398673"/>
    <lineage>
        <taxon>Eukaryota</taxon>
        <taxon>Fungi</taxon>
        <taxon>Dikarya</taxon>
        <taxon>Ascomycota</taxon>
        <taxon>Pezizomycotina</taxon>
        <taxon>Sordariomycetes</taxon>
        <taxon>Hypocreomycetidae</taxon>
        <taxon>Hypocreales</taxon>
        <taxon>Hypocreaceae</taxon>
        <taxon>Trichoderma</taxon>
    </lineage>
</organism>
<dbReference type="EMBL" id="MTYH01000050">
    <property type="protein sequence ID" value="PNP42538.1"/>
    <property type="molecule type" value="Genomic_DNA"/>
</dbReference>
<dbReference type="GO" id="GO:0005829">
    <property type="term" value="C:cytosol"/>
    <property type="evidence" value="ECO:0007669"/>
    <property type="project" value="TreeGrafter"/>
</dbReference>
<dbReference type="Gene3D" id="3.40.800.10">
    <property type="entry name" value="Ureohydrolase domain"/>
    <property type="match status" value="1"/>
</dbReference>
<gene>
    <name evidence="5" type="ORF">TGAMA5MH_05279</name>
</gene>
<accession>A0A2K0TAI7</accession>
<dbReference type="PROSITE" id="PS51409">
    <property type="entry name" value="ARGINASE_2"/>
    <property type="match status" value="1"/>
</dbReference>
<keyword evidence="2" id="KW-0378">Hydrolase</keyword>
<dbReference type="GO" id="GO:0005634">
    <property type="term" value="C:nucleus"/>
    <property type="evidence" value="ECO:0007669"/>
    <property type="project" value="TreeGrafter"/>
</dbReference>
<evidence type="ECO:0000313" key="6">
    <source>
        <dbReference type="Proteomes" id="UP000236546"/>
    </source>
</evidence>
<dbReference type="SUPFAM" id="SSF52768">
    <property type="entry name" value="Arginase/deacetylase"/>
    <property type="match status" value="1"/>
</dbReference>
<comment type="caution">
    <text evidence="5">The sequence shown here is derived from an EMBL/GenBank/DDBJ whole genome shotgun (WGS) entry which is preliminary data.</text>
</comment>
<evidence type="ECO:0008006" key="7">
    <source>
        <dbReference type="Google" id="ProtNLM"/>
    </source>
</evidence>
<evidence type="ECO:0000256" key="2">
    <source>
        <dbReference type="ARBA" id="ARBA00022801"/>
    </source>
</evidence>
<proteinExistence type="inferred from homology"/>
<dbReference type="InterPro" id="IPR023696">
    <property type="entry name" value="Ureohydrolase_dom_sf"/>
</dbReference>
<dbReference type="PRINTS" id="PR00116">
    <property type="entry name" value="ARGINASE"/>
</dbReference>
<keyword evidence="1" id="KW-0479">Metal-binding</keyword>
<sequence length="307" mass="33394">MIPKFRSITIISSPYHVGIPQVAVGAGPAHLKLRGLVSTIRKRGIEVGEVEIPPVHDQFEGDIARSFEVFRRTAISVRRAHEQASFPIVIAGNCSSSVGVLAGISATLVDSDKTLACAWFDAHDDFNTPDTITSGYFDSMPIAMMGNLCFKSMLATIPGYSPLDLKRLIHVGMRDVNEIERQHVEEAGISVIWGNPRVKVDFNKHLAAMIDDKKLESQPSLVHIDLDSFDTSIGKANRFAAPGGLQEADMRECLLTLAEKTVPMSTTIASFDPSFEGADAIADAIIRCVSVFVDSLVAKWKILDTQG</sequence>
<name>A0A2K0TAI7_9HYPO</name>
<evidence type="ECO:0000256" key="1">
    <source>
        <dbReference type="ARBA" id="ARBA00022723"/>
    </source>
</evidence>
<dbReference type="InterPro" id="IPR006035">
    <property type="entry name" value="Ureohydrolase"/>
</dbReference>
<dbReference type="Pfam" id="PF00491">
    <property type="entry name" value="Arginase"/>
    <property type="match status" value="1"/>
</dbReference>
<protein>
    <recommendedName>
        <fullName evidence="7">Arginase</fullName>
    </recommendedName>
</protein>
<dbReference type="AlphaFoldDB" id="A0A2K0TAI7"/>
<evidence type="ECO:0000256" key="4">
    <source>
        <dbReference type="PROSITE-ProRule" id="PRU00742"/>
    </source>
</evidence>
<dbReference type="PANTHER" id="PTHR43782:SF3">
    <property type="entry name" value="ARGINASE"/>
    <property type="match status" value="1"/>
</dbReference>